<feature type="domain" description="Chromo" evidence="3">
    <location>
        <begin position="221"/>
        <end position="274"/>
    </location>
</feature>
<organism evidence="4 5">
    <name type="scientific">Xylaria grammica</name>
    <dbReference type="NCBI Taxonomy" id="363999"/>
    <lineage>
        <taxon>Eukaryota</taxon>
        <taxon>Fungi</taxon>
        <taxon>Dikarya</taxon>
        <taxon>Ascomycota</taxon>
        <taxon>Pezizomycotina</taxon>
        <taxon>Sordariomycetes</taxon>
        <taxon>Xylariomycetidae</taxon>
        <taxon>Xylariales</taxon>
        <taxon>Xylariaceae</taxon>
        <taxon>Xylaria</taxon>
    </lineage>
</organism>
<dbReference type="AlphaFoldDB" id="A0A439D2N4"/>
<evidence type="ECO:0000256" key="2">
    <source>
        <dbReference type="SAM" id="MobiDB-lite"/>
    </source>
</evidence>
<dbReference type="SUPFAM" id="SSF54160">
    <property type="entry name" value="Chromo domain-like"/>
    <property type="match status" value="2"/>
</dbReference>
<comment type="caution">
    <text evidence="4">The sequence shown here is derived from an EMBL/GenBank/DDBJ whole genome shotgun (WGS) entry which is preliminary data.</text>
</comment>
<protein>
    <recommendedName>
        <fullName evidence="3">Chromo domain-containing protein</fullName>
    </recommendedName>
</protein>
<feature type="compositionally biased region" description="Low complexity" evidence="2">
    <location>
        <begin position="145"/>
        <end position="158"/>
    </location>
</feature>
<evidence type="ECO:0000313" key="5">
    <source>
        <dbReference type="Proteomes" id="UP000286045"/>
    </source>
</evidence>
<comment type="subunit">
    <text evidence="1">Component of the NuA4 histone acetyltransferase complex.</text>
</comment>
<dbReference type="EMBL" id="RYZI01000190">
    <property type="protein sequence ID" value="RWA08646.1"/>
    <property type="molecule type" value="Genomic_DNA"/>
</dbReference>
<accession>A0A439D2N4</accession>
<reference evidence="4 5" key="1">
    <citation type="submission" date="2018-12" db="EMBL/GenBank/DDBJ databases">
        <title>Draft genome sequence of Xylaria grammica IHI A82.</title>
        <authorList>
            <person name="Buettner E."/>
            <person name="Kellner H."/>
        </authorList>
    </citation>
    <scope>NUCLEOTIDE SEQUENCE [LARGE SCALE GENOMIC DNA]</scope>
    <source>
        <strain evidence="4 5">IHI A82</strain>
    </source>
</reference>
<feature type="compositionally biased region" description="Basic and acidic residues" evidence="2">
    <location>
        <begin position="197"/>
        <end position="211"/>
    </location>
</feature>
<dbReference type="STRING" id="363999.A0A439D2N4"/>
<feature type="compositionally biased region" description="Acidic residues" evidence="2">
    <location>
        <begin position="36"/>
        <end position="46"/>
    </location>
</feature>
<proteinExistence type="predicted"/>
<feature type="compositionally biased region" description="Polar residues" evidence="2">
    <location>
        <begin position="7"/>
        <end position="21"/>
    </location>
</feature>
<evidence type="ECO:0000259" key="3">
    <source>
        <dbReference type="PROSITE" id="PS50013"/>
    </source>
</evidence>
<evidence type="ECO:0000313" key="4">
    <source>
        <dbReference type="EMBL" id="RWA08646.1"/>
    </source>
</evidence>
<dbReference type="GO" id="GO:0006338">
    <property type="term" value="P:chromatin remodeling"/>
    <property type="evidence" value="ECO:0007669"/>
    <property type="project" value="UniProtKB-ARBA"/>
</dbReference>
<keyword evidence="5" id="KW-1185">Reference proteome</keyword>
<sequence length="369" mass="40651">MAALLNFWQSPTKKGSVNGTGSDAKGTKRKAKTDPYDDMDDDDDDIIPARKTPTSQRTARSRLSSATPGSSTKPRSSLPSGVKRRPGRPSLKSQQGETPDTAAASKIAVEANLPRAKAPDAVRVQPDSLVPEAPMGGLELLSNNPPGASASSAPKAQAKTVDEPAQDKGKAKQTVTRSAQKTRGGEEEEKGKRKAEQKREQKKNEEPQQQKEEDEDTREEHEIAKLLGHRMIEDGSGAVELRVQWVGEGEQDATWEAEEEIQQGAEEVLYEYWNAQGGRISALFHQPKNAPPEIYHVFKVLRHEKKNRGGFQFEVQWVGHSAARADTTMEAEIKLKNIAPELLREYWESVGGRASHLAPRGRAKKLRTE</sequence>
<dbReference type="Proteomes" id="UP000286045">
    <property type="component" value="Unassembled WGS sequence"/>
</dbReference>
<feature type="compositionally biased region" description="Polar residues" evidence="2">
    <location>
        <begin position="52"/>
        <end position="79"/>
    </location>
</feature>
<feature type="domain" description="Chromo" evidence="3">
    <location>
        <begin position="295"/>
        <end position="348"/>
    </location>
</feature>
<dbReference type="Pfam" id="PF00385">
    <property type="entry name" value="Chromo"/>
    <property type="match status" value="1"/>
</dbReference>
<name>A0A439D2N4_9PEZI</name>
<dbReference type="InterPro" id="IPR016197">
    <property type="entry name" value="Chromo-like_dom_sf"/>
</dbReference>
<dbReference type="PROSITE" id="PS50013">
    <property type="entry name" value="CHROMO_2"/>
    <property type="match status" value="2"/>
</dbReference>
<dbReference type="InterPro" id="IPR023780">
    <property type="entry name" value="Chromo_domain"/>
</dbReference>
<dbReference type="InterPro" id="IPR000953">
    <property type="entry name" value="Chromo/chromo_shadow_dom"/>
</dbReference>
<gene>
    <name evidence="4" type="ORF">EKO27_g6459</name>
</gene>
<dbReference type="SMART" id="SM00298">
    <property type="entry name" value="CHROMO"/>
    <property type="match status" value="2"/>
</dbReference>
<feature type="region of interest" description="Disordered" evidence="2">
    <location>
        <begin position="1"/>
        <end position="220"/>
    </location>
</feature>
<evidence type="ECO:0000256" key="1">
    <source>
        <dbReference type="ARBA" id="ARBA00011353"/>
    </source>
</evidence>
<dbReference type="Gene3D" id="2.40.50.40">
    <property type="match status" value="2"/>
</dbReference>
<dbReference type="CDD" id="cd00024">
    <property type="entry name" value="CD_CSD"/>
    <property type="match status" value="2"/>
</dbReference>
<feature type="compositionally biased region" description="Basic and acidic residues" evidence="2">
    <location>
        <begin position="160"/>
        <end position="170"/>
    </location>
</feature>